<dbReference type="KEGG" id="msv:Mesil_2225"/>
<dbReference type="InterPro" id="IPR001498">
    <property type="entry name" value="Impact_N"/>
</dbReference>
<name>D7BIB8_ALLS1</name>
<dbReference type="InterPro" id="IPR036956">
    <property type="entry name" value="Impact_N_sf"/>
</dbReference>
<accession>D7BIB8</accession>
<dbReference type="GO" id="GO:0006446">
    <property type="term" value="P:regulation of translational initiation"/>
    <property type="evidence" value="ECO:0007669"/>
    <property type="project" value="TreeGrafter"/>
</dbReference>
<dbReference type="PANTHER" id="PTHR16301">
    <property type="entry name" value="IMPACT-RELATED"/>
    <property type="match status" value="1"/>
</dbReference>
<feature type="domain" description="Impact N-terminal" evidence="2">
    <location>
        <begin position="16"/>
        <end position="116"/>
    </location>
</feature>
<dbReference type="eggNOG" id="COG1739">
    <property type="taxonomic scope" value="Bacteria"/>
</dbReference>
<dbReference type="InterPro" id="IPR020569">
    <property type="entry name" value="UPF0029_Impact_CS"/>
</dbReference>
<evidence type="ECO:0000256" key="1">
    <source>
        <dbReference type="ARBA" id="ARBA00007665"/>
    </source>
</evidence>
<evidence type="ECO:0000313" key="4">
    <source>
        <dbReference type="Proteomes" id="UP000001916"/>
    </source>
</evidence>
<comment type="similarity">
    <text evidence="1">Belongs to the IMPACT family.</text>
</comment>
<keyword evidence="4" id="KW-1185">Reference proteome</keyword>
<dbReference type="EMBL" id="CP002042">
    <property type="protein sequence ID" value="ADH64093.1"/>
    <property type="molecule type" value="Genomic_DNA"/>
</dbReference>
<dbReference type="Proteomes" id="UP000001916">
    <property type="component" value="Chromosome"/>
</dbReference>
<dbReference type="Gene3D" id="3.30.230.30">
    <property type="entry name" value="Impact, N-terminal domain"/>
    <property type="match status" value="1"/>
</dbReference>
<dbReference type="HOGENOM" id="CLU_083552_3_1_0"/>
<gene>
    <name evidence="3" type="ordered locus">Mesil_2225</name>
</gene>
<dbReference type="SUPFAM" id="SSF54211">
    <property type="entry name" value="Ribosomal protein S5 domain 2-like"/>
    <property type="match status" value="1"/>
</dbReference>
<dbReference type="AlphaFoldDB" id="D7BIB8"/>
<protein>
    <recommendedName>
        <fullName evidence="2">Impact N-terminal domain-containing protein</fullName>
    </recommendedName>
</protein>
<dbReference type="InterPro" id="IPR023582">
    <property type="entry name" value="Impact"/>
</dbReference>
<dbReference type="Gene3D" id="3.30.70.240">
    <property type="match status" value="1"/>
</dbReference>
<dbReference type="PANTHER" id="PTHR16301:SF20">
    <property type="entry name" value="IMPACT FAMILY MEMBER YIGZ"/>
    <property type="match status" value="1"/>
</dbReference>
<dbReference type="STRING" id="526227.Mesil_2225"/>
<dbReference type="InterPro" id="IPR035647">
    <property type="entry name" value="EFG_III/V"/>
</dbReference>
<evidence type="ECO:0000313" key="3">
    <source>
        <dbReference type="EMBL" id="ADH64093.1"/>
    </source>
</evidence>
<reference evidence="3 4" key="1">
    <citation type="journal article" date="2010" name="Stand. Genomic Sci.">
        <title>Complete genome sequence of Meiothermus silvanus type strain (VI-R2).</title>
        <authorList>
            <person name="Sikorski J."/>
            <person name="Tindall B.J."/>
            <person name="Lowry S."/>
            <person name="Lucas S."/>
            <person name="Nolan M."/>
            <person name="Copeland A."/>
            <person name="Glavina Del Rio T."/>
            <person name="Tice H."/>
            <person name="Cheng J.F."/>
            <person name="Han C."/>
            <person name="Pitluck S."/>
            <person name="Liolios K."/>
            <person name="Ivanova N."/>
            <person name="Mavromatis K."/>
            <person name="Mikhailova N."/>
            <person name="Pati A."/>
            <person name="Goodwin L."/>
            <person name="Chen A."/>
            <person name="Palaniappan K."/>
            <person name="Land M."/>
            <person name="Hauser L."/>
            <person name="Chang Y.J."/>
            <person name="Jeffries C.D."/>
            <person name="Rohde M."/>
            <person name="Goker M."/>
            <person name="Woyke T."/>
            <person name="Bristow J."/>
            <person name="Eisen J.A."/>
            <person name="Markowitz V."/>
            <person name="Hugenholtz P."/>
            <person name="Kyrpides N.C."/>
            <person name="Klenk H.P."/>
            <person name="Lapidus A."/>
        </authorList>
    </citation>
    <scope>NUCLEOTIDE SEQUENCE [LARGE SCALE GENOMIC DNA]</scope>
    <source>
        <strain evidence="4">ATCC 700542 / DSM 9946 / VI-R2</strain>
    </source>
</reference>
<dbReference type="Pfam" id="PF01205">
    <property type="entry name" value="Impact_N"/>
    <property type="match status" value="1"/>
</dbReference>
<dbReference type="PROSITE" id="PS00910">
    <property type="entry name" value="UPF0029"/>
    <property type="match status" value="1"/>
</dbReference>
<dbReference type="OrthoDB" id="9813771at2"/>
<dbReference type="RefSeq" id="WP_013158638.1">
    <property type="nucleotide sequence ID" value="NC_014212.1"/>
</dbReference>
<dbReference type="GO" id="GO:0005737">
    <property type="term" value="C:cytoplasm"/>
    <property type="evidence" value="ECO:0007669"/>
    <property type="project" value="TreeGrafter"/>
</dbReference>
<dbReference type="SUPFAM" id="SSF54980">
    <property type="entry name" value="EF-G C-terminal domain-like"/>
    <property type="match status" value="1"/>
</dbReference>
<dbReference type="InterPro" id="IPR020568">
    <property type="entry name" value="Ribosomal_Su5_D2-typ_SF"/>
</dbReference>
<proteinExistence type="inferred from homology"/>
<organism evidence="3 4">
    <name type="scientific">Allomeiothermus silvanus (strain ATCC 700542 / DSM 9946 / NBRC 106475 / NCIMB 13440 / VI-R2)</name>
    <name type="common">Thermus silvanus</name>
    <dbReference type="NCBI Taxonomy" id="526227"/>
    <lineage>
        <taxon>Bacteria</taxon>
        <taxon>Thermotogati</taxon>
        <taxon>Deinococcota</taxon>
        <taxon>Deinococci</taxon>
        <taxon>Thermales</taxon>
        <taxon>Thermaceae</taxon>
        <taxon>Allomeiothermus</taxon>
    </lineage>
</organism>
<evidence type="ECO:0000259" key="2">
    <source>
        <dbReference type="Pfam" id="PF01205"/>
    </source>
</evidence>
<sequence>MKITLAEPHTLEQHIQKSRFIAKAAPVESPESALAFLRGVSEPAASHNCWAYQIGLHYRFSDDGEPGGTAGQPILRAIQAQGLDQVMVVVTRYFGGIKLGAGGLVRAYGGIAAQCLRAAPKREIVPLVRLQLEAPFELAGQVYGLLERWKLARASETYSQAGLVVEIVIEEARLEEFRRAIVDGTRGRSILRRVS</sequence>